<evidence type="ECO:0000259" key="2">
    <source>
        <dbReference type="Pfam" id="PF21929"/>
    </source>
</evidence>
<dbReference type="InterPro" id="IPR026276">
    <property type="entry name" value="Baseplate_GpP"/>
</dbReference>
<keyword evidence="5" id="KW-1185">Reference proteome</keyword>
<dbReference type="Pfam" id="PF21683">
    <property type="entry name" value="GpP-like_1st"/>
    <property type="match status" value="1"/>
</dbReference>
<name>A0A7W9TV21_9BURK</name>
<dbReference type="PIRSF" id="PIRSF004440">
    <property type="entry name" value="GpP"/>
    <property type="match status" value="1"/>
</dbReference>
<dbReference type="SUPFAM" id="SSF69279">
    <property type="entry name" value="Phage tail proteins"/>
    <property type="match status" value="2"/>
</dbReference>
<accession>A0A7W9TV21</accession>
<dbReference type="RefSeq" id="WP_221303633.1">
    <property type="nucleotide sequence ID" value="NZ_JACHBW010000004.1"/>
</dbReference>
<feature type="domain" description="Baseplate hub protein gp44/GpP-like second" evidence="3">
    <location>
        <begin position="116"/>
        <end position="200"/>
    </location>
</feature>
<evidence type="ECO:0000259" key="3">
    <source>
        <dbReference type="Pfam" id="PF22255"/>
    </source>
</evidence>
<protein>
    <submittedName>
        <fullName evidence="4">Prophage tail gpP-like protein</fullName>
    </submittedName>
</protein>
<feature type="domain" description="Baseplate hub protein gp44-like N-terminal" evidence="1">
    <location>
        <begin position="35"/>
        <end position="114"/>
    </location>
</feature>
<dbReference type="EMBL" id="JACHBW010000004">
    <property type="protein sequence ID" value="MBB6101854.1"/>
    <property type="molecule type" value="Genomic_DNA"/>
</dbReference>
<comment type="caution">
    <text evidence="4">The sequence shown here is derived from an EMBL/GenBank/DDBJ whole genome shotgun (WGS) entry which is preliminary data.</text>
</comment>
<reference evidence="4 5" key="1">
    <citation type="submission" date="2020-08" db="EMBL/GenBank/DDBJ databases">
        <title>Above-ground endophytic microbial communities from plants in different locations in the United States.</title>
        <authorList>
            <person name="Frank C."/>
        </authorList>
    </citation>
    <scope>NUCLEOTIDE SEQUENCE [LARGE SCALE GENOMIC DNA]</scope>
    <source>
        <strain evidence="4 5">WP4_2_2</strain>
    </source>
</reference>
<evidence type="ECO:0000259" key="1">
    <source>
        <dbReference type="Pfam" id="PF21683"/>
    </source>
</evidence>
<dbReference type="Proteomes" id="UP000571554">
    <property type="component" value="Unassembled WGS sequence"/>
</dbReference>
<dbReference type="Pfam" id="PF21929">
    <property type="entry name" value="GpP_4th"/>
    <property type="match status" value="1"/>
</dbReference>
<gene>
    <name evidence="4" type="ORF">F4827_001702</name>
</gene>
<feature type="domain" description="Baseplate hub protein gp44/GpP-like C-terminal" evidence="2">
    <location>
        <begin position="286"/>
        <end position="370"/>
    </location>
</feature>
<evidence type="ECO:0000313" key="4">
    <source>
        <dbReference type="EMBL" id="MBB6101854.1"/>
    </source>
</evidence>
<evidence type="ECO:0000313" key="5">
    <source>
        <dbReference type="Proteomes" id="UP000571554"/>
    </source>
</evidence>
<dbReference type="AlphaFoldDB" id="A0A7W9TV21"/>
<dbReference type="Gene3D" id="3.30.1920.10">
    <property type="entry name" value="Baseplate protein-like domains - 2 layer sandwich fold"/>
    <property type="match status" value="1"/>
</dbReference>
<dbReference type="Pfam" id="PF22255">
    <property type="entry name" value="Gp44-like_2nd"/>
    <property type="match status" value="1"/>
</dbReference>
<dbReference type="InterPro" id="IPR049354">
    <property type="entry name" value="GpP-like_N"/>
</dbReference>
<dbReference type="Gene3D" id="2.30.300.10">
    <property type="entry name" value="Baseplate protein-like domain - beta roll fold"/>
    <property type="match status" value="1"/>
</dbReference>
<dbReference type="InterPro" id="IPR053982">
    <property type="entry name" value="Gp44/GpP-like_C"/>
</dbReference>
<dbReference type="Gene3D" id="3.55.50.10">
    <property type="entry name" value="Baseplate protein-like domains"/>
    <property type="match status" value="1"/>
</dbReference>
<dbReference type="InterPro" id="IPR053981">
    <property type="entry name" value="Gp44/GpP-like_2nd"/>
</dbReference>
<organism evidence="4 5">
    <name type="scientific">Paraburkholderia bannensis</name>
    <dbReference type="NCBI Taxonomy" id="765414"/>
    <lineage>
        <taxon>Bacteria</taxon>
        <taxon>Pseudomonadati</taxon>
        <taxon>Pseudomonadota</taxon>
        <taxon>Betaproteobacteria</taxon>
        <taxon>Burkholderiales</taxon>
        <taxon>Burkholderiaceae</taxon>
        <taxon>Paraburkholderia</taxon>
    </lineage>
</organism>
<dbReference type="InterPro" id="IPR023399">
    <property type="entry name" value="Baseplate-like_2-layer_sand"/>
</dbReference>
<sequence>MVGPDLYMDEITLRVSTCTRDSNPSAGEPTYYASNGRDITGWTSLRVSRGIERCPSDFEVSFTEPYPGVSQVIVQPGDLVQVLLGSDVVLTGFVDRYLPSYNAREHTIRITGRSKCQDLVDCSAKWTGGQLLNLTVDQIAKQLCAVYGIDVNVASGTAIGDPIPQLNIMVGEPVYEVLERICRYRALLLYDQPDGSLLLANGGAGSGSIGTRKASSGFTEGVNVTSAGGMYSMDGRFSDYDAVYQGLDTFQDIGDGGNLIAHVTDPGVPRLRYRAIVSENVAGGSTVAQQRANWELAARMGRSMQVRLSTDSWRDSSGTLYEPNTLVDIDLPGLKLTPKTWLIADVTYLRNEQGTRADLTIMPPQAFYQEPVTLYPIAPDINTVSGANS</sequence>
<proteinExistence type="predicted"/>